<evidence type="ECO:0000256" key="1">
    <source>
        <dbReference type="ARBA" id="ARBA00022737"/>
    </source>
</evidence>
<proteinExistence type="predicted"/>
<feature type="compositionally biased region" description="Polar residues" evidence="3">
    <location>
        <begin position="175"/>
        <end position="184"/>
    </location>
</feature>
<dbReference type="PROSITE" id="PS51375">
    <property type="entry name" value="PPR"/>
    <property type="match status" value="3"/>
</dbReference>
<dbReference type="Proteomes" id="UP001153069">
    <property type="component" value="Unassembled WGS sequence"/>
</dbReference>
<evidence type="ECO:0000256" key="2">
    <source>
        <dbReference type="PROSITE-ProRule" id="PRU00708"/>
    </source>
</evidence>
<dbReference type="PANTHER" id="PTHR47942">
    <property type="entry name" value="TETRATRICOPEPTIDE REPEAT (TPR)-LIKE SUPERFAMILY PROTEIN-RELATED"/>
    <property type="match status" value="1"/>
</dbReference>
<feature type="compositionally biased region" description="Basic residues" evidence="3">
    <location>
        <begin position="125"/>
        <end position="136"/>
    </location>
</feature>
<feature type="repeat" description="PPR" evidence="2">
    <location>
        <begin position="509"/>
        <end position="543"/>
    </location>
</feature>
<organism evidence="4 5">
    <name type="scientific">Seminavis robusta</name>
    <dbReference type="NCBI Taxonomy" id="568900"/>
    <lineage>
        <taxon>Eukaryota</taxon>
        <taxon>Sar</taxon>
        <taxon>Stramenopiles</taxon>
        <taxon>Ochrophyta</taxon>
        <taxon>Bacillariophyta</taxon>
        <taxon>Bacillariophyceae</taxon>
        <taxon>Bacillariophycidae</taxon>
        <taxon>Naviculales</taxon>
        <taxon>Naviculaceae</taxon>
        <taxon>Seminavis</taxon>
    </lineage>
</organism>
<feature type="compositionally biased region" description="Low complexity" evidence="3">
    <location>
        <begin position="106"/>
        <end position="116"/>
    </location>
</feature>
<dbReference type="InterPro" id="IPR051222">
    <property type="entry name" value="PPR/CCM1_RNA-binding"/>
</dbReference>
<dbReference type="Gene3D" id="1.25.40.10">
    <property type="entry name" value="Tetratricopeptide repeat domain"/>
    <property type="match status" value="3"/>
</dbReference>
<accession>A0A9N8EDV2</accession>
<dbReference type="OrthoDB" id="185373at2759"/>
<dbReference type="InterPro" id="IPR002885">
    <property type="entry name" value="PPR_rpt"/>
</dbReference>
<keyword evidence="5" id="KW-1185">Reference proteome</keyword>
<evidence type="ECO:0000313" key="5">
    <source>
        <dbReference type="Proteomes" id="UP001153069"/>
    </source>
</evidence>
<dbReference type="NCBIfam" id="TIGR00756">
    <property type="entry name" value="PPR"/>
    <property type="match status" value="1"/>
</dbReference>
<gene>
    <name evidence="4" type="ORF">SEMRO_1033_G233670.1</name>
</gene>
<dbReference type="AlphaFoldDB" id="A0A9N8EDV2"/>
<feature type="compositionally biased region" description="Polar residues" evidence="3">
    <location>
        <begin position="137"/>
        <end position="149"/>
    </location>
</feature>
<evidence type="ECO:0000313" key="4">
    <source>
        <dbReference type="EMBL" id="CAB9519637.1"/>
    </source>
</evidence>
<dbReference type="PANTHER" id="PTHR47942:SF63">
    <property type="entry name" value="PENTATRICOPEPTIDE REPEAT-CONTAINING PROTEIN"/>
    <property type="match status" value="1"/>
</dbReference>
<keyword evidence="1" id="KW-0677">Repeat</keyword>
<name>A0A9N8EDV2_9STRA</name>
<sequence>MLALRSRHVRKRVTRQLGSSLEHALLYHPQLCTAEMKARHCSSRGMWDRRMDANKKHWNTDVSSSLINSNGVGRGRCHLSTLFSITEESDHDEEEEVLKAKSGNVSRSIDTTTTRTPESEPPRNVHQKPKLKKKKPNQSSVREMLQQGSDSHRKRNGKTNNRNNKPSNGPWLRGQGSNAQSSPETPMDYLVVLEAYREKAKQDGGFAVAHQAEVLLETMESKQLIAAPPTLKCYETVLQAYMSCKGGTDAAERAEIVLFHLLNNRSNETATVPKPTTHTCNLVIETWANSSGSTDATDRISNLKGAMLQAGIPVNATTVQLEMKAWSHSGHPMAPEKILKVLLQIASAWQQNNNNKSDANTMAPNLSMFHTAMTALAKSATHHNQRSASNVAVQIDTLLQTILEKQTLWNLQPTLRTFMIALGAWERAERVERTGVAAQRAEDILDLMMMSPRHRDSNGADPLATICFTTVMVAWSHAGKPRRAESIYRRLIDLYNNSEERQNRRLLPTTVSANTVLNGWAKQGQPDRALKFMETMQQVAIDTFPRHPECQLDITSFNILLNALGKQGRVEDAMELLQWLEKREHNAPLQGNKYDSLFQQDAIQGLSKPNKVSYCSVLVALGRRPDLVDKAESMIAQMRKEGIEPTAFALTSVIHAYALANDPRKVHKAHGLFQQMLQKQTLDAACCTAFLQVCSRALPEEHNLALDLAVSVYESLEPRERNDAFYLGMTRLIRHLVAWESVKDTERWSTPEEVKAERQNMLQRIARDCCDSGHLAQNVLVEFRKEGGLIAESLRSDCLLPNWSHNVPKQPNPPHRAKPENKAL</sequence>
<dbReference type="InterPro" id="IPR011990">
    <property type="entry name" value="TPR-like_helical_dom_sf"/>
</dbReference>
<feature type="region of interest" description="Disordered" evidence="3">
    <location>
        <begin position="804"/>
        <end position="824"/>
    </location>
</feature>
<protein>
    <submittedName>
        <fullName evidence="4">Pentatricopeptide repeat-containing protein</fullName>
    </submittedName>
</protein>
<feature type="repeat" description="PPR" evidence="2">
    <location>
        <begin position="610"/>
        <end position="645"/>
    </location>
</feature>
<feature type="repeat" description="PPR" evidence="2">
    <location>
        <begin position="553"/>
        <end position="587"/>
    </location>
</feature>
<evidence type="ECO:0000256" key="3">
    <source>
        <dbReference type="SAM" id="MobiDB-lite"/>
    </source>
</evidence>
<dbReference type="Pfam" id="PF01535">
    <property type="entry name" value="PPR"/>
    <property type="match status" value="1"/>
</dbReference>
<feature type="region of interest" description="Disordered" evidence="3">
    <location>
        <begin position="88"/>
        <end position="184"/>
    </location>
</feature>
<dbReference type="EMBL" id="CAICTM010001031">
    <property type="protein sequence ID" value="CAB9519637.1"/>
    <property type="molecule type" value="Genomic_DNA"/>
</dbReference>
<reference evidence="4" key="1">
    <citation type="submission" date="2020-06" db="EMBL/GenBank/DDBJ databases">
        <authorList>
            <consortium name="Plant Systems Biology data submission"/>
        </authorList>
    </citation>
    <scope>NUCLEOTIDE SEQUENCE</scope>
    <source>
        <strain evidence="4">D6</strain>
    </source>
</reference>
<comment type="caution">
    <text evidence="4">The sequence shown here is derived from an EMBL/GenBank/DDBJ whole genome shotgun (WGS) entry which is preliminary data.</text>
</comment>
<dbReference type="Pfam" id="PF12854">
    <property type="entry name" value="PPR_1"/>
    <property type="match status" value="1"/>
</dbReference>